<dbReference type="SUPFAM" id="SSF160904">
    <property type="entry name" value="Jann2411-like"/>
    <property type="match status" value="1"/>
</dbReference>
<evidence type="ECO:0000259" key="2">
    <source>
        <dbReference type="Pfam" id="PF11706"/>
    </source>
</evidence>
<dbReference type="PANTHER" id="PTHR35525:SF3">
    <property type="entry name" value="BLL6575 PROTEIN"/>
    <property type="match status" value="1"/>
</dbReference>
<dbReference type="PANTHER" id="PTHR35525">
    <property type="entry name" value="BLL6575 PROTEIN"/>
    <property type="match status" value="1"/>
</dbReference>
<dbReference type="RefSeq" id="WP_262844847.1">
    <property type="nucleotide sequence ID" value="NZ_JANZYP010000033.1"/>
</dbReference>
<protein>
    <submittedName>
        <fullName evidence="3">CGNR zinc finger domain-containing protein</fullName>
    </submittedName>
</protein>
<dbReference type="Proteomes" id="UP001595891">
    <property type="component" value="Unassembled WGS sequence"/>
</dbReference>
<evidence type="ECO:0000313" key="3">
    <source>
        <dbReference type="EMBL" id="MFC4591364.1"/>
    </source>
</evidence>
<keyword evidence="4" id="KW-1185">Reference proteome</keyword>
<name>A0ABV9ERE2_9ACTN</name>
<dbReference type="InterPro" id="IPR023286">
    <property type="entry name" value="ABATE_dom_sf"/>
</dbReference>
<accession>A0ABV9ERE2</accession>
<dbReference type="Pfam" id="PF07336">
    <property type="entry name" value="ABATE"/>
    <property type="match status" value="1"/>
</dbReference>
<feature type="domain" description="Zinc finger CGNR" evidence="2">
    <location>
        <begin position="159"/>
        <end position="201"/>
    </location>
</feature>
<gene>
    <name evidence="3" type="ORF">ACFO8L_35090</name>
</gene>
<dbReference type="Pfam" id="PF11706">
    <property type="entry name" value="zf-CGNR"/>
    <property type="match status" value="1"/>
</dbReference>
<dbReference type="EMBL" id="JBHSFN010000032">
    <property type="protein sequence ID" value="MFC4591364.1"/>
    <property type="molecule type" value="Genomic_DNA"/>
</dbReference>
<sequence>METSIGISSPTSPRVSARELAAMDFRFRSGRRSLDLAATLGGRHRRPIERLGGPGDLARWFGEAGLLAGPPPVDDDRLILARELREAIYRCARSVIGGAAPAPGDVAVLNAHAAVPPLVPVLDAATRAITWTAPDLVAAALSEVARDAVDLLGGPQAERIRECAGDGCSLLFVDVSGAGRRRWCAMGGCGNLEKVRRHRRRSGPERIAGERPGESIERPEGEAFR</sequence>
<evidence type="ECO:0000256" key="1">
    <source>
        <dbReference type="SAM" id="MobiDB-lite"/>
    </source>
</evidence>
<dbReference type="InterPro" id="IPR021005">
    <property type="entry name" value="Znf_CGNR"/>
</dbReference>
<evidence type="ECO:0000313" key="4">
    <source>
        <dbReference type="Proteomes" id="UP001595891"/>
    </source>
</evidence>
<dbReference type="InterPro" id="IPR010852">
    <property type="entry name" value="ABATE"/>
</dbReference>
<comment type="caution">
    <text evidence="3">The sequence shown here is derived from an EMBL/GenBank/DDBJ whole genome shotgun (WGS) entry which is preliminary data.</text>
</comment>
<reference evidence="4" key="1">
    <citation type="journal article" date="2019" name="Int. J. Syst. Evol. Microbiol.">
        <title>The Global Catalogue of Microorganisms (GCM) 10K type strain sequencing project: providing services to taxonomists for standard genome sequencing and annotation.</title>
        <authorList>
            <consortium name="The Broad Institute Genomics Platform"/>
            <consortium name="The Broad Institute Genome Sequencing Center for Infectious Disease"/>
            <person name="Wu L."/>
            <person name="Ma J."/>
        </authorList>
    </citation>
    <scope>NUCLEOTIDE SEQUENCE [LARGE SCALE GENOMIC DNA]</scope>
    <source>
        <strain evidence="4">CCUG 49560</strain>
    </source>
</reference>
<organism evidence="3 4">
    <name type="scientific">Sphaerisporangium corydalis</name>
    <dbReference type="NCBI Taxonomy" id="1441875"/>
    <lineage>
        <taxon>Bacteria</taxon>
        <taxon>Bacillati</taxon>
        <taxon>Actinomycetota</taxon>
        <taxon>Actinomycetes</taxon>
        <taxon>Streptosporangiales</taxon>
        <taxon>Streptosporangiaceae</taxon>
        <taxon>Sphaerisporangium</taxon>
    </lineage>
</organism>
<proteinExistence type="predicted"/>
<feature type="region of interest" description="Disordered" evidence="1">
    <location>
        <begin position="198"/>
        <end position="225"/>
    </location>
</feature>
<feature type="compositionally biased region" description="Basic and acidic residues" evidence="1">
    <location>
        <begin position="202"/>
        <end position="225"/>
    </location>
</feature>
<dbReference type="Gene3D" id="1.10.3300.10">
    <property type="entry name" value="Jann2411-like domain"/>
    <property type="match status" value="1"/>
</dbReference>